<feature type="compositionally biased region" description="Basic residues" evidence="1">
    <location>
        <begin position="37"/>
        <end position="51"/>
    </location>
</feature>
<evidence type="ECO:0000313" key="3">
    <source>
        <dbReference type="Proteomes" id="UP000467385"/>
    </source>
</evidence>
<evidence type="ECO:0000256" key="1">
    <source>
        <dbReference type="SAM" id="MobiDB-lite"/>
    </source>
</evidence>
<reference evidence="2 3" key="1">
    <citation type="journal article" date="2019" name="Emerg. Microbes Infect.">
        <title>Comprehensive subspecies identification of 175 nontuberculous mycobacteria species based on 7547 genomic profiles.</title>
        <authorList>
            <person name="Matsumoto Y."/>
            <person name="Kinjo T."/>
            <person name="Motooka D."/>
            <person name="Nabeya D."/>
            <person name="Jung N."/>
            <person name="Uechi K."/>
            <person name="Horii T."/>
            <person name="Iida T."/>
            <person name="Fujita J."/>
            <person name="Nakamura S."/>
        </authorList>
    </citation>
    <scope>NUCLEOTIDE SEQUENCE [LARGE SCALE GENOMIC DNA]</scope>
    <source>
        <strain evidence="2 3">JCM 14738</strain>
    </source>
</reference>
<sequence>MKGPADTADINGLSRLADRDAPAPGRSQRMTAANAAAHKHRKHSGQKHRTHPNPPKPHVPIVAAPAILDK</sequence>
<dbReference type="Proteomes" id="UP000467385">
    <property type="component" value="Chromosome"/>
</dbReference>
<gene>
    <name evidence="2" type="ORF">MCNS_55270</name>
</gene>
<name>A0A7I7YMY3_9MYCO</name>
<protein>
    <submittedName>
        <fullName evidence="2">Uncharacterized protein</fullName>
    </submittedName>
</protein>
<keyword evidence="3" id="KW-1185">Reference proteome</keyword>
<evidence type="ECO:0000313" key="2">
    <source>
        <dbReference type="EMBL" id="BBZ42464.1"/>
    </source>
</evidence>
<proteinExistence type="predicted"/>
<dbReference type="AlphaFoldDB" id="A0A7I7YMY3"/>
<feature type="region of interest" description="Disordered" evidence="1">
    <location>
        <begin position="1"/>
        <end position="70"/>
    </location>
</feature>
<dbReference type="EMBL" id="AP022613">
    <property type="protein sequence ID" value="BBZ42464.1"/>
    <property type="molecule type" value="Genomic_DNA"/>
</dbReference>
<accession>A0A7I7YMY3</accession>
<organism evidence="2 3">
    <name type="scientific">Mycobacterium conspicuum</name>
    <dbReference type="NCBI Taxonomy" id="44010"/>
    <lineage>
        <taxon>Bacteria</taxon>
        <taxon>Bacillati</taxon>
        <taxon>Actinomycetota</taxon>
        <taxon>Actinomycetes</taxon>
        <taxon>Mycobacteriales</taxon>
        <taxon>Mycobacteriaceae</taxon>
        <taxon>Mycobacterium</taxon>
    </lineage>
</organism>